<dbReference type="OrthoDB" id="128062at2759"/>
<dbReference type="VEuPathDB" id="FungiDB:PC110_g21801"/>
<dbReference type="EMBL" id="MJFZ01000817">
    <property type="protein sequence ID" value="RAW24921.1"/>
    <property type="molecule type" value="Genomic_DNA"/>
</dbReference>
<evidence type="ECO:0000313" key="5">
    <source>
        <dbReference type="EMBL" id="RAW24921.1"/>
    </source>
</evidence>
<evidence type="ECO:0000313" key="2">
    <source>
        <dbReference type="EMBL" id="RAW21028.1"/>
    </source>
</evidence>
<keyword evidence="6" id="KW-1185">Reference proteome</keyword>
<dbReference type="EMBL" id="MJFZ01001620">
    <property type="protein sequence ID" value="RAW21671.1"/>
    <property type="molecule type" value="Genomic_DNA"/>
</dbReference>
<dbReference type="EMBL" id="MJFZ01002127">
    <property type="protein sequence ID" value="RAW21028.1"/>
    <property type="molecule type" value="Genomic_DNA"/>
</dbReference>
<name>A0A329RCM4_9STRA</name>
<dbReference type="VEuPathDB" id="FungiDB:PC110_g22530"/>
<gene>
    <name evidence="5" type="ORF">PC110_g18661</name>
    <name evidence="4" type="ORF">PC110_g21801</name>
    <name evidence="3" type="ORF">PC110_g21887</name>
    <name evidence="2" type="ORF">PC110_g22530</name>
</gene>
<comment type="caution">
    <text evidence="2">The sequence shown here is derived from an EMBL/GenBank/DDBJ whole genome shotgun (WGS) entry which is preliminary data.</text>
</comment>
<dbReference type="VEuPathDB" id="FungiDB:PC110_g21887"/>
<feature type="compositionally biased region" description="Basic and acidic residues" evidence="1">
    <location>
        <begin position="51"/>
        <end position="69"/>
    </location>
</feature>
<sequence>MSIVLLEDDEDPQATMQEAFAMIDARDEVPILSDIPNEKHSLSDAGGIKRSRQEQNRERDFRRRQRQKEERLQLQMQAQRLEMYLSQLRQSGGSVRSSETNESICVTPEMQQQRVEAELLNMSLKKALTAEKKWSKSLQSVLDKRQSMETVSLASSILLSSTPSSVHCSPAVLRDDPVAVRREIMTLMEKMYHGQGDGGSRDGSGSIDTSSCLPLKRQTGPESRPNYATDVGNATKLQLRFI</sequence>
<dbReference type="EMBL" id="MJFZ01001573">
    <property type="protein sequence ID" value="RAW21760.1"/>
    <property type="molecule type" value="Genomic_DNA"/>
</dbReference>
<evidence type="ECO:0008006" key="7">
    <source>
        <dbReference type="Google" id="ProtNLM"/>
    </source>
</evidence>
<feature type="region of interest" description="Disordered" evidence="1">
    <location>
        <begin position="192"/>
        <end position="230"/>
    </location>
</feature>
<evidence type="ECO:0000313" key="4">
    <source>
        <dbReference type="EMBL" id="RAW21760.1"/>
    </source>
</evidence>
<dbReference type="Proteomes" id="UP000251314">
    <property type="component" value="Unassembled WGS sequence"/>
</dbReference>
<evidence type="ECO:0000313" key="6">
    <source>
        <dbReference type="Proteomes" id="UP000251314"/>
    </source>
</evidence>
<evidence type="ECO:0000256" key="1">
    <source>
        <dbReference type="SAM" id="MobiDB-lite"/>
    </source>
</evidence>
<organism evidence="2 6">
    <name type="scientific">Phytophthora cactorum</name>
    <dbReference type="NCBI Taxonomy" id="29920"/>
    <lineage>
        <taxon>Eukaryota</taxon>
        <taxon>Sar</taxon>
        <taxon>Stramenopiles</taxon>
        <taxon>Oomycota</taxon>
        <taxon>Peronosporomycetes</taxon>
        <taxon>Peronosporales</taxon>
        <taxon>Peronosporaceae</taxon>
        <taxon>Phytophthora</taxon>
    </lineage>
</organism>
<dbReference type="AlphaFoldDB" id="A0A329RCM4"/>
<accession>A0A329RCM4</accession>
<protein>
    <recommendedName>
        <fullName evidence="7">BZIP domain-containing protein</fullName>
    </recommendedName>
</protein>
<feature type="region of interest" description="Disordered" evidence="1">
    <location>
        <begin position="29"/>
        <end position="69"/>
    </location>
</feature>
<proteinExistence type="predicted"/>
<dbReference type="VEuPathDB" id="FungiDB:PC110_g18661"/>
<evidence type="ECO:0000313" key="3">
    <source>
        <dbReference type="EMBL" id="RAW21671.1"/>
    </source>
</evidence>
<reference evidence="2 6" key="1">
    <citation type="submission" date="2018-01" db="EMBL/GenBank/DDBJ databases">
        <title>Draft genome of the strawberry crown rot pathogen Phytophthora cactorum.</title>
        <authorList>
            <person name="Armitage A.D."/>
            <person name="Lysoe E."/>
            <person name="Nellist C.F."/>
            <person name="Harrison R.J."/>
            <person name="Brurberg M.B."/>
        </authorList>
    </citation>
    <scope>NUCLEOTIDE SEQUENCE [LARGE SCALE GENOMIC DNA]</scope>
    <source>
        <strain evidence="2 6">10300</strain>
    </source>
</reference>